<dbReference type="Proteomes" id="UP001501490">
    <property type="component" value="Unassembled WGS sequence"/>
</dbReference>
<evidence type="ECO:0000313" key="1">
    <source>
        <dbReference type="EMBL" id="GAA3637768.1"/>
    </source>
</evidence>
<name>A0ABP7AR26_9ACTN</name>
<reference evidence="2" key="1">
    <citation type="journal article" date="2019" name="Int. J. Syst. Evol. Microbiol.">
        <title>The Global Catalogue of Microorganisms (GCM) 10K type strain sequencing project: providing services to taxonomists for standard genome sequencing and annotation.</title>
        <authorList>
            <consortium name="The Broad Institute Genomics Platform"/>
            <consortium name="The Broad Institute Genome Sequencing Center for Infectious Disease"/>
            <person name="Wu L."/>
            <person name="Ma J."/>
        </authorList>
    </citation>
    <scope>NUCLEOTIDE SEQUENCE [LARGE SCALE GENOMIC DNA]</scope>
    <source>
        <strain evidence="2">JCM 16929</strain>
    </source>
</reference>
<comment type="caution">
    <text evidence="1">The sequence shown here is derived from an EMBL/GenBank/DDBJ whole genome shotgun (WGS) entry which is preliminary data.</text>
</comment>
<protein>
    <submittedName>
        <fullName evidence="1">Uncharacterized protein</fullName>
    </submittedName>
</protein>
<keyword evidence="2" id="KW-1185">Reference proteome</keyword>
<accession>A0ABP7AR26</accession>
<dbReference type="RefSeq" id="WP_344808888.1">
    <property type="nucleotide sequence ID" value="NZ_BAABAB010000045.1"/>
</dbReference>
<organism evidence="1 2">
    <name type="scientific">Microlunatus ginsengisoli</name>
    <dbReference type="NCBI Taxonomy" id="363863"/>
    <lineage>
        <taxon>Bacteria</taxon>
        <taxon>Bacillati</taxon>
        <taxon>Actinomycetota</taxon>
        <taxon>Actinomycetes</taxon>
        <taxon>Propionibacteriales</taxon>
        <taxon>Propionibacteriaceae</taxon>
        <taxon>Microlunatus</taxon>
    </lineage>
</organism>
<evidence type="ECO:0000313" key="2">
    <source>
        <dbReference type="Proteomes" id="UP001501490"/>
    </source>
</evidence>
<gene>
    <name evidence="1" type="ORF">GCM10022236_45360</name>
</gene>
<sequence length="61" mass="6586">MCARTHLRTEVVVRGVGFVPDHQSSLAAAVDLGEEWPPGISTQLICLDLAVVEGTTQRPRT</sequence>
<proteinExistence type="predicted"/>
<dbReference type="EMBL" id="BAABAB010000045">
    <property type="protein sequence ID" value="GAA3637768.1"/>
    <property type="molecule type" value="Genomic_DNA"/>
</dbReference>